<comment type="caution">
    <text evidence="2">The sequence shown here is derived from an EMBL/GenBank/DDBJ whole genome shotgun (WGS) entry which is preliminary data.</text>
</comment>
<accession>A0A8J3QV64</accession>
<sequence length="99" mass="10635">MGWGAIRPFLAPSLKPGYEELMHQTYNGMPAGELPALIWQKSARSNPSGNCVEMAGLPDGGIAIRNSRDPQGPALIYTVDEIAAFIGGARDGDFDKFIQ</sequence>
<dbReference type="Pfam" id="PF04149">
    <property type="entry name" value="DUF397"/>
    <property type="match status" value="1"/>
</dbReference>
<keyword evidence="3" id="KW-1185">Reference proteome</keyword>
<organism evidence="2 3">
    <name type="scientific">Rugosimonospora africana</name>
    <dbReference type="NCBI Taxonomy" id="556532"/>
    <lineage>
        <taxon>Bacteria</taxon>
        <taxon>Bacillati</taxon>
        <taxon>Actinomycetota</taxon>
        <taxon>Actinomycetes</taxon>
        <taxon>Micromonosporales</taxon>
        <taxon>Micromonosporaceae</taxon>
        <taxon>Rugosimonospora</taxon>
    </lineage>
</organism>
<evidence type="ECO:0000313" key="2">
    <source>
        <dbReference type="EMBL" id="GIH17644.1"/>
    </source>
</evidence>
<protein>
    <recommendedName>
        <fullName evidence="1">DUF397 domain-containing protein</fullName>
    </recommendedName>
</protein>
<evidence type="ECO:0000259" key="1">
    <source>
        <dbReference type="Pfam" id="PF04149"/>
    </source>
</evidence>
<name>A0A8J3QV64_9ACTN</name>
<dbReference type="Proteomes" id="UP000642748">
    <property type="component" value="Unassembled WGS sequence"/>
</dbReference>
<dbReference type="AlphaFoldDB" id="A0A8J3QV64"/>
<evidence type="ECO:0000313" key="3">
    <source>
        <dbReference type="Proteomes" id="UP000642748"/>
    </source>
</evidence>
<gene>
    <name evidence="2" type="ORF">Raf01_58160</name>
</gene>
<feature type="domain" description="DUF397" evidence="1">
    <location>
        <begin position="39"/>
        <end position="90"/>
    </location>
</feature>
<dbReference type="InterPro" id="IPR007278">
    <property type="entry name" value="DUF397"/>
</dbReference>
<reference evidence="2" key="1">
    <citation type="submission" date="2021-01" db="EMBL/GenBank/DDBJ databases">
        <title>Whole genome shotgun sequence of Rugosimonospora africana NBRC 104875.</title>
        <authorList>
            <person name="Komaki H."/>
            <person name="Tamura T."/>
        </authorList>
    </citation>
    <scope>NUCLEOTIDE SEQUENCE</scope>
    <source>
        <strain evidence="2">NBRC 104875</strain>
    </source>
</reference>
<dbReference type="EMBL" id="BONZ01000056">
    <property type="protein sequence ID" value="GIH17644.1"/>
    <property type="molecule type" value="Genomic_DNA"/>
</dbReference>
<proteinExistence type="predicted"/>